<dbReference type="RefSeq" id="WP_168883513.1">
    <property type="nucleotide sequence ID" value="NZ_JABAIL010000005.1"/>
</dbReference>
<keyword evidence="6 10" id="KW-0812">Transmembrane</keyword>
<dbReference type="EMBL" id="JABAIL010000005">
    <property type="protein sequence ID" value="NLR92795.1"/>
    <property type="molecule type" value="Genomic_DNA"/>
</dbReference>
<dbReference type="GO" id="GO:0031992">
    <property type="term" value="F:energy transducer activity"/>
    <property type="evidence" value="ECO:0007669"/>
    <property type="project" value="InterPro"/>
</dbReference>
<dbReference type="InterPro" id="IPR006260">
    <property type="entry name" value="TonB/TolA_C"/>
</dbReference>
<dbReference type="PRINTS" id="PR01374">
    <property type="entry name" value="TONBPROTEIN"/>
</dbReference>
<dbReference type="PROSITE" id="PS52015">
    <property type="entry name" value="TONB_CTD"/>
    <property type="match status" value="1"/>
</dbReference>
<evidence type="ECO:0000256" key="10">
    <source>
        <dbReference type="SAM" id="Phobius"/>
    </source>
</evidence>
<evidence type="ECO:0000313" key="13">
    <source>
        <dbReference type="Proteomes" id="UP000585050"/>
    </source>
</evidence>
<evidence type="ECO:0000259" key="11">
    <source>
        <dbReference type="PROSITE" id="PS52015"/>
    </source>
</evidence>
<feature type="transmembrane region" description="Helical" evidence="10">
    <location>
        <begin position="64"/>
        <end position="83"/>
    </location>
</feature>
<sequence length="271" mass="30791">MNEFLNTIGPGGIVLLFLALLISLVQLFRRIVKKKSSSSTSNQHHLVKKYDDVNLNRYTGFFRLLGLSIAMLTVLAAFEYPVINKALITPENIDRVIGNEHYDSVLTIEIIKPKPQPRPRVIPDKIEVTDDPTIEDIIFDNNEFDPDAEIPDEPIVDDLSPDEEVSDEPLIIVEQTAEFKGGLGKFYKFLGKKLKYPRMAKQMHIEGKVFVEFIVERDGTLTDIRVSRGIGGGCDEEAIRVLKESPAWQPARQRGRVVRQKMVIPIYFKLN</sequence>
<organism evidence="12 13">
    <name type="scientific">Flammeovirga agarivorans</name>
    <dbReference type="NCBI Taxonomy" id="2726742"/>
    <lineage>
        <taxon>Bacteria</taxon>
        <taxon>Pseudomonadati</taxon>
        <taxon>Bacteroidota</taxon>
        <taxon>Cytophagia</taxon>
        <taxon>Cytophagales</taxon>
        <taxon>Flammeovirgaceae</taxon>
        <taxon>Flammeovirga</taxon>
    </lineage>
</organism>
<evidence type="ECO:0000256" key="8">
    <source>
        <dbReference type="ARBA" id="ARBA00022989"/>
    </source>
</evidence>
<dbReference type="PANTHER" id="PTHR33446:SF2">
    <property type="entry name" value="PROTEIN TONB"/>
    <property type="match status" value="1"/>
</dbReference>
<dbReference type="Proteomes" id="UP000585050">
    <property type="component" value="Unassembled WGS sequence"/>
</dbReference>
<dbReference type="GO" id="GO:0015031">
    <property type="term" value="P:protein transport"/>
    <property type="evidence" value="ECO:0007669"/>
    <property type="project" value="UniProtKB-KW"/>
</dbReference>
<name>A0A7X8XX65_9BACT</name>
<keyword evidence="9 10" id="KW-0472">Membrane</keyword>
<dbReference type="AlphaFoldDB" id="A0A7X8XX65"/>
<evidence type="ECO:0000256" key="6">
    <source>
        <dbReference type="ARBA" id="ARBA00022692"/>
    </source>
</evidence>
<evidence type="ECO:0000256" key="7">
    <source>
        <dbReference type="ARBA" id="ARBA00022927"/>
    </source>
</evidence>
<comment type="similarity">
    <text evidence="2">Belongs to the TonB family.</text>
</comment>
<dbReference type="NCBIfam" id="TIGR01352">
    <property type="entry name" value="tonB_Cterm"/>
    <property type="match status" value="1"/>
</dbReference>
<protein>
    <submittedName>
        <fullName evidence="12">Energy transducer TonB</fullName>
    </submittedName>
</protein>
<dbReference type="SUPFAM" id="SSF74653">
    <property type="entry name" value="TolA/TonB C-terminal domain"/>
    <property type="match status" value="1"/>
</dbReference>
<evidence type="ECO:0000313" key="12">
    <source>
        <dbReference type="EMBL" id="NLR92795.1"/>
    </source>
</evidence>
<comment type="subcellular location">
    <subcellularLocation>
        <location evidence="1">Cell inner membrane</location>
        <topology evidence="1">Single-pass membrane protein</topology>
        <orientation evidence="1">Periplasmic side</orientation>
    </subcellularLocation>
</comment>
<feature type="transmembrane region" description="Helical" evidence="10">
    <location>
        <begin position="12"/>
        <end position="32"/>
    </location>
</feature>
<dbReference type="Gene3D" id="3.30.1150.10">
    <property type="match status" value="1"/>
</dbReference>
<keyword evidence="13" id="KW-1185">Reference proteome</keyword>
<evidence type="ECO:0000256" key="2">
    <source>
        <dbReference type="ARBA" id="ARBA00006555"/>
    </source>
</evidence>
<dbReference type="GO" id="GO:0055085">
    <property type="term" value="P:transmembrane transport"/>
    <property type="evidence" value="ECO:0007669"/>
    <property type="project" value="InterPro"/>
</dbReference>
<evidence type="ECO:0000256" key="3">
    <source>
        <dbReference type="ARBA" id="ARBA00022448"/>
    </source>
</evidence>
<evidence type="ECO:0000256" key="5">
    <source>
        <dbReference type="ARBA" id="ARBA00022519"/>
    </source>
</evidence>
<dbReference type="GO" id="GO:0030288">
    <property type="term" value="C:outer membrane-bounded periplasmic space"/>
    <property type="evidence" value="ECO:0007669"/>
    <property type="project" value="InterPro"/>
</dbReference>
<evidence type="ECO:0000256" key="4">
    <source>
        <dbReference type="ARBA" id="ARBA00022475"/>
    </source>
</evidence>
<keyword evidence="8 10" id="KW-1133">Transmembrane helix</keyword>
<gene>
    <name evidence="12" type="ORF">HGP29_16370</name>
</gene>
<feature type="domain" description="TonB C-terminal" evidence="11">
    <location>
        <begin position="181"/>
        <end position="271"/>
    </location>
</feature>
<proteinExistence type="inferred from homology"/>
<keyword evidence="4" id="KW-1003">Cell membrane</keyword>
<dbReference type="GO" id="GO:0098797">
    <property type="term" value="C:plasma membrane protein complex"/>
    <property type="evidence" value="ECO:0007669"/>
    <property type="project" value="TreeGrafter"/>
</dbReference>
<comment type="caution">
    <text evidence="12">The sequence shown here is derived from an EMBL/GenBank/DDBJ whole genome shotgun (WGS) entry which is preliminary data.</text>
</comment>
<keyword evidence="3" id="KW-0813">Transport</keyword>
<accession>A0A7X8XX65</accession>
<dbReference type="Pfam" id="PF03544">
    <property type="entry name" value="TonB_C"/>
    <property type="match status" value="1"/>
</dbReference>
<evidence type="ECO:0000256" key="9">
    <source>
        <dbReference type="ARBA" id="ARBA00023136"/>
    </source>
</evidence>
<dbReference type="InterPro" id="IPR003538">
    <property type="entry name" value="TonB"/>
</dbReference>
<keyword evidence="5" id="KW-0997">Cell inner membrane</keyword>
<keyword evidence="7" id="KW-0653">Protein transport</keyword>
<dbReference type="InterPro" id="IPR037682">
    <property type="entry name" value="TonB_C"/>
</dbReference>
<evidence type="ECO:0000256" key="1">
    <source>
        <dbReference type="ARBA" id="ARBA00004383"/>
    </source>
</evidence>
<dbReference type="InterPro" id="IPR051045">
    <property type="entry name" value="TonB-dependent_transducer"/>
</dbReference>
<dbReference type="GO" id="GO:0015891">
    <property type="term" value="P:siderophore transport"/>
    <property type="evidence" value="ECO:0007669"/>
    <property type="project" value="InterPro"/>
</dbReference>
<reference evidence="12 13" key="1">
    <citation type="submission" date="2020-04" db="EMBL/GenBank/DDBJ databases">
        <title>Flammeovirga sp. SR4, a novel species isolated from seawater.</title>
        <authorList>
            <person name="Wang X."/>
        </authorList>
    </citation>
    <scope>NUCLEOTIDE SEQUENCE [LARGE SCALE GENOMIC DNA]</scope>
    <source>
        <strain evidence="12 13">SR4</strain>
    </source>
</reference>
<dbReference type="PANTHER" id="PTHR33446">
    <property type="entry name" value="PROTEIN TONB-RELATED"/>
    <property type="match status" value="1"/>
</dbReference>